<keyword evidence="3" id="KW-1185">Reference proteome</keyword>
<sequence>MFSFSGDVAVAYRGRTCPLLVDLTTTTVSLTGAIHHGNWGGFHFRIFLYPVGLLVADATWDASDILFIGNLLAGQHDTQKQRSPPSKPTPVKFPSLEPPEPSINAPPAAWTQPGAKISQHLLRLKKPSDVSEDTLALLNVTFQPQCSLETLLSSSSNNAGTFLPPSSWVNSPGEQETAPDPGSTAKLLSNGRRLPDQREFHVRARELLFNNADAFSTLTRKSNGNQTPLRLAHFRKFWEGLDNLAYYWDTSLDEYLPPVQEASDSSGETPVSDSLQQSTNAEGRETKRETDSDRASTTRLGPCTPGDEEPRKKAKVENTESETRPAQAQSTNGSSKASGSAPVSSASPNRVLPARAAPPKTPWAANMESQSKTVDLSNGSYRGYRIGNGVEMPDQYRIDCVRSFLEPIAWTFGVTLSPHRRPPVLTIEHIRFPVRMSSVAWQAPQDRAKARHGYMEGPVLGVQCRADTGFGLTGNLQKQSTLDAVRELGGLLLLAQERAREGRSERRGGDGKWWTTKERWGGGPGGEVGETIGATELLSKDAVSKPEEKPTERNRDGSKARRKPSPAEIWKMLRPGNPLWDPKVTYKAIGKDKSVEWDDVFMVSSLNHHISILKLRIHPAYLEYITEGKLPDEAPSDSDWCSPKLQRTRWFDLFNADDRTEAMRGIWGVMSYLMRADTNDHDGTATNQ</sequence>
<feature type="compositionally biased region" description="Low complexity" evidence="1">
    <location>
        <begin position="333"/>
        <end position="348"/>
    </location>
</feature>
<reference evidence="2 3" key="1">
    <citation type="submission" date="2024-09" db="EMBL/GenBank/DDBJ databases">
        <title>T2T genomes of carrot and Alternaria dauci and their utility for understanding host-pathogen interaction during carrot leaf blight disease.</title>
        <authorList>
            <person name="Liu W."/>
            <person name="Xu S."/>
            <person name="Ou C."/>
            <person name="Liu X."/>
            <person name="Zhuang F."/>
            <person name="Deng X.W."/>
        </authorList>
    </citation>
    <scope>NUCLEOTIDE SEQUENCE [LARGE SCALE GENOMIC DNA]</scope>
    <source>
        <strain evidence="2 3">A2016</strain>
    </source>
</reference>
<feature type="compositionally biased region" description="Basic and acidic residues" evidence="1">
    <location>
        <begin position="282"/>
        <end position="296"/>
    </location>
</feature>
<feature type="compositionally biased region" description="Basic and acidic residues" evidence="1">
    <location>
        <begin position="538"/>
        <end position="559"/>
    </location>
</feature>
<comment type="caution">
    <text evidence="2">The sequence shown here is derived from an EMBL/GenBank/DDBJ whole genome shotgun (WGS) entry which is preliminary data.</text>
</comment>
<accession>A0ABR3UC20</accession>
<evidence type="ECO:0000256" key="1">
    <source>
        <dbReference type="SAM" id="MobiDB-lite"/>
    </source>
</evidence>
<feature type="region of interest" description="Disordered" evidence="1">
    <location>
        <begin position="77"/>
        <end position="110"/>
    </location>
</feature>
<name>A0ABR3UC20_9PLEO</name>
<evidence type="ECO:0000313" key="3">
    <source>
        <dbReference type="Proteomes" id="UP001578633"/>
    </source>
</evidence>
<dbReference type="Proteomes" id="UP001578633">
    <property type="component" value="Chromosome 7"/>
</dbReference>
<gene>
    <name evidence="2" type="ORF">ACET3X_007464</name>
</gene>
<feature type="region of interest" description="Disordered" evidence="1">
    <location>
        <begin position="499"/>
        <end position="568"/>
    </location>
</feature>
<feature type="region of interest" description="Disordered" evidence="1">
    <location>
        <begin position="163"/>
        <end position="194"/>
    </location>
</feature>
<feature type="compositionally biased region" description="Polar residues" evidence="1">
    <location>
        <begin position="367"/>
        <end position="377"/>
    </location>
</feature>
<protein>
    <submittedName>
        <fullName evidence="2">Uncharacterized protein</fullName>
    </submittedName>
</protein>
<dbReference type="EMBL" id="JBHGVX010000007">
    <property type="protein sequence ID" value="KAL1794043.1"/>
    <property type="molecule type" value="Genomic_DNA"/>
</dbReference>
<feature type="compositionally biased region" description="Basic and acidic residues" evidence="1">
    <location>
        <begin position="308"/>
        <end position="323"/>
    </location>
</feature>
<feature type="region of interest" description="Disordered" evidence="1">
    <location>
        <begin position="258"/>
        <end position="377"/>
    </location>
</feature>
<dbReference type="GeneID" id="96087786"/>
<proteinExistence type="predicted"/>
<feature type="compositionally biased region" description="Basic and acidic residues" evidence="1">
    <location>
        <begin position="499"/>
        <end position="520"/>
    </location>
</feature>
<dbReference type="RefSeq" id="XP_069304627.1">
    <property type="nucleotide sequence ID" value="XM_069453613.1"/>
</dbReference>
<organism evidence="2 3">
    <name type="scientific">Alternaria dauci</name>
    <dbReference type="NCBI Taxonomy" id="48095"/>
    <lineage>
        <taxon>Eukaryota</taxon>
        <taxon>Fungi</taxon>
        <taxon>Dikarya</taxon>
        <taxon>Ascomycota</taxon>
        <taxon>Pezizomycotina</taxon>
        <taxon>Dothideomycetes</taxon>
        <taxon>Pleosporomycetidae</taxon>
        <taxon>Pleosporales</taxon>
        <taxon>Pleosporineae</taxon>
        <taxon>Pleosporaceae</taxon>
        <taxon>Alternaria</taxon>
        <taxon>Alternaria sect. Porri</taxon>
    </lineage>
</organism>
<feature type="compositionally biased region" description="Polar residues" evidence="1">
    <location>
        <begin position="262"/>
        <end position="281"/>
    </location>
</feature>
<evidence type="ECO:0000313" key="2">
    <source>
        <dbReference type="EMBL" id="KAL1794043.1"/>
    </source>
</evidence>